<dbReference type="Proteomes" id="UP000319663">
    <property type="component" value="Unassembled WGS sequence"/>
</dbReference>
<dbReference type="GO" id="GO:0008233">
    <property type="term" value="F:peptidase activity"/>
    <property type="evidence" value="ECO:0007669"/>
    <property type="project" value="UniProtKB-KW"/>
</dbReference>
<feature type="compositionally biased region" description="Basic and acidic residues" evidence="8">
    <location>
        <begin position="383"/>
        <end position="402"/>
    </location>
</feature>
<evidence type="ECO:0000256" key="5">
    <source>
        <dbReference type="ARBA" id="ARBA00023124"/>
    </source>
</evidence>
<dbReference type="Gene3D" id="3.90.1680.10">
    <property type="entry name" value="SOS response associated peptidase-like"/>
    <property type="match status" value="1"/>
</dbReference>
<dbReference type="GO" id="GO:0006508">
    <property type="term" value="P:proteolysis"/>
    <property type="evidence" value="ECO:0007669"/>
    <property type="project" value="UniProtKB-KW"/>
</dbReference>
<dbReference type="Pfam" id="PF02586">
    <property type="entry name" value="SRAP"/>
    <property type="match status" value="1"/>
</dbReference>
<dbReference type="SUPFAM" id="SSF143081">
    <property type="entry name" value="BB1717-like"/>
    <property type="match status" value="1"/>
</dbReference>
<evidence type="ECO:0000256" key="8">
    <source>
        <dbReference type="SAM" id="MobiDB-lite"/>
    </source>
</evidence>
<name>A0A507R1L3_MONPU</name>
<keyword evidence="3" id="KW-0227">DNA damage</keyword>
<evidence type="ECO:0000313" key="9">
    <source>
        <dbReference type="EMBL" id="TQB74109.1"/>
    </source>
</evidence>
<dbReference type="InterPro" id="IPR036590">
    <property type="entry name" value="SRAP-like"/>
</dbReference>
<evidence type="ECO:0000256" key="2">
    <source>
        <dbReference type="ARBA" id="ARBA00022670"/>
    </source>
</evidence>
<evidence type="ECO:0000256" key="3">
    <source>
        <dbReference type="ARBA" id="ARBA00022763"/>
    </source>
</evidence>
<keyword evidence="2" id="KW-0645">Protease</keyword>
<feature type="compositionally biased region" description="Polar residues" evidence="8">
    <location>
        <begin position="456"/>
        <end position="468"/>
    </location>
</feature>
<dbReference type="PANTHER" id="PTHR13604:SF0">
    <property type="entry name" value="ABASIC SITE PROCESSING PROTEIN HMCES"/>
    <property type="match status" value="1"/>
</dbReference>
<keyword evidence="7" id="KW-0456">Lyase</keyword>
<dbReference type="GO" id="GO:0106300">
    <property type="term" value="P:protein-DNA covalent cross-linking repair"/>
    <property type="evidence" value="ECO:0007669"/>
    <property type="project" value="InterPro"/>
</dbReference>
<dbReference type="EMBL" id="VIFY01000035">
    <property type="protein sequence ID" value="TQB74109.1"/>
    <property type="molecule type" value="Genomic_DNA"/>
</dbReference>
<evidence type="ECO:0000313" key="10">
    <source>
        <dbReference type="Proteomes" id="UP000319663"/>
    </source>
</evidence>
<keyword evidence="5" id="KW-0190">Covalent protein-DNA linkage</keyword>
<keyword evidence="10" id="KW-1185">Reference proteome</keyword>
<dbReference type="GO" id="GO:0016829">
    <property type="term" value="F:lyase activity"/>
    <property type="evidence" value="ECO:0007669"/>
    <property type="project" value="UniProtKB-KW"/>
</dbReference>
<organism evidence="9 10">
    <name type="scientific">Monascus purpureus</name>
    <name type="common">Red mold</name>
    <name type="synonym">Monascus anka</name>
    <dbReference type="NCBI Taxonomy" id="5098"/>
    <lineage>
        <taxon>Eukaryota</taxon>
        <taxon>Fungi</taxon>
        <taxon>Dikarya</taxon>
        <taxon>Ascomycota</taxon>
        <taxon>Pezizomycotina</taxon>
        <taxon>Eurotiomycetes</taxon>
        <taxon>Eurotiomycetidae</taxon>
        <taxon>Eurotiales</taxon>
        <taxon>Aspergillaceae</taxon>
        <taxon>Monascus</taxon>
    </lineage>
</organism>
<keyword evidence="6" id="KW-0238">DNA-binding</keyword>
<evidence type="ECO:0000256" key="1">
    <source>
        <dbReference type="ARBA" id="ARBA00008136"/>
    </source>
</evidence>
<gene>
    <name evidence="9" type="ORF">MPDQ_005166</name>
</gene>
<dbReference type="STRING" id="5098.A0A507R1L3"/>
<evidence type="ECO:0000256" key="6">
    <source>
        <dbReference type="ARBA" id="ARBA00023125"/>
    </source>
</evidence>
<dbReference type="AlphaFoldDB" id="A0A507R1L3"/>
<feature type="region of interest" description="Disordered" evidence="8">
    <location>
        <begin position="319"/>
        <end position="468"/>
    </location>
</feature>
<dbReference type="InterPro" id="IPR003738">
    <property type="entry name" value="SRAP"/>
</dbReference>
<comment type="caution">
    <text evidence="9">The sequence shown here is derived from an EMBL/GenBank/DDBJ whole genome shotgun (WGS) entry which is preliminary data.</text>
</comment>
<proteinExistence type="inferred from homology"/>
<evidence type="ECO:0000256" key="4">
    <source>
        <dbReference type="ARBA" id="ARBA00022801"/>
    </source>
</evidence>
<dbReference type="PANTHER" id="PTHR13604">
    <property type="entry name" value="DC12-RELATED"/>
    <property type="match status" value="1"/>
</dbReference>
<evidence type="ECO:0008006" key="11">
    <source>
        <dbReference type="Google" id="ProtNLM"/>
    </source>
</evidence>
<keyword evidence="4" id="KW-0378">Hydrolase</keyword>
<protein>
    <recommendedName>
        <fullName evidence="11">DUF159 domain protein</fullName>
    </recommendedName>
</protein>
<accession>A0A507R1L3</accession>
<reference evidence="9 10" key="1">
    <citation type="submission" date="2019-06" db="EMBL/GenBank/DDBJ databases">
        <title>Wine fermentation using esterase from Monascus purpureus.</title>
        <authorList>
            <person name="Geng C."/>
            <person name="Zhang Y."/>
        </authorList>
    </citation>
    <scope>NUCLEOTIDE SEQUENCE [LARGE SCALE GENOMIC DNA]</scope>
    <source>
        <strain evidence="9">HQ1</strain>
    </source>
</reference>
<feature type="compositionally biased region" description="Basic and acidic residues" evidence="8">
    <location>
        <begin position="331"/>
        <end position="368"/>
    </location>
</feature>
<comment type="similarity">
    <text evidence="1">Belongs to the SOS response-associated peptidase family.</text>
</comment>
<dbReference type="GO" id="GO:0003697">
    <property type="term" value="F:single-stranded DNA binding"/>
    <property type="evidence" value="ECO:0007669"/>
    <property type="project" value="InterPro"/>
</dbReference>
<evidence type="ECO:0000256" key="7">
    <source>
        <dbReference type="ARBA" id="ARBA00023239"/>
    </source>
</evidence>
<sequence length="468" mass="53073">MCGRYALGVRVRTIQQRLQYQGMPVDEAPEDSEVRETFNFAPGNYGVVYRTNTSDHGYIDAGVQDAEIAHEPSEEQMEEAHQDHVQEKKLKHKLQSMKWGLVPFWTKRQPDYGSLMRTINCRDDSLIEDRGMWTTMKRRKRCVVICQGFYEWLKKGPGGKEKIPHFVKRKDGGLMCLAGLWDCVTYEGNPHVSSTYNFKLTTDKLTYEVKRCCNGIGSDEKLYTYTIITTSSNSYLKFLHDRMPVILDPGSKEMKIWLDPTRTTWSKDLQSVLEPYEGELECYAVPKEVGKVGNNSPDFILPINNKENKSNIANFFANAKKQNGKDAPAPTKKDNEESKSKPKSPEKVDSDLHELKVVHESDENRATEDTEWSEDNAPVPVEGIKREHPPQDREEVPVDEYKRRKLQDTTGALSPGKTHGGLKLPPKPPAAFSGSTTHSAARASPSLKKKDEKKTGNSPQKITSFFKV</sequence>